<dbReference type="Gene3D" id="3.40.1090.10">
    <property type="entry name" value="Cytosolic phospholipase A2 catalytic domain"/>
    <property type="match status" value="2"/>
</dbReference>
<dbReference type="GO" id="GO:0019867">
    <property type="term" value="C:outer membrane"/>
    <property type="evidence" value="ECO:0007669"/>
    <property type="project" value="InterPro"/>
</dbReference>
<dbReference type="Pfam" id="PF07244">
    <property type="entry name" value="POTRA"/>
    <property type="match status" value="1"/>
</dbReference>
<dbReference type="RefSeq" id="WP_107243147.1">
    <property type="nucleotide sequence ID" value="NZ_PYMJ01000011.1"/>
</dbReference>
<sequence>MRIVTIWYVALCFLFSLLPMALAGADELSPKIGLTLSGGGAKGAAHIGVLEVLEEYRIPIHAVTGTSMGAYVGGMVALGLSAEEIKRRTFEINWSDGYFDRQTRKELQLREKKRTDEFHFYTDIGLSLDGEVKPFPGLVLGQKMASILRKATGNPPNYDSFDQLAIPFRAVATDLETIEPVVLDKGNLVQAMQASMSVPGALRPVHKDGRLLVDGGIVNNMPVDQVKILGADVVIAVDLRDQMFNIEELHSAVTVVSQLTTHMTNKGTDEQIALLNLEKDIYIVPDVSFMVATDFDLMYQAYRSGRKAAIAVLPQLMRYQLNEKEYARYRVNKRNHRWNPSTYSFTNIIIINQTALSDNSLYQWLALQPNQEYSAEEIEQAIDRLYAKGIFEKITYELEKNGKQLSIIVVEKSWGPGYLNLKVSIERDNEDRPNYGVGAEYTLTNITNLGGEWKSKVLLGVQDMLMSELYLPLDYQQQYFSNVGASWQKVIRAFHNVDRFNLAPDEVKYKSWNIFTELGWNIHRDSSLAIGFDASYSDIQGELSSAPEQKVESFSGFGEFNYDSLDSFFFPNIGTLFDVQLGYRYSNSELDSGDISESVPYLDTQLVKPLSLDNHTLIAGLKASGSESNAFYPVAPQSLGGLFNLSGFTHFHFTGNYSAIGTLIYRYHLTDVDFKLFSAPLYLGGSAERGGVWLDEDDISWDSSITAGSLYIALDTLLGPVVLAYGKSEDDNGSLYFAFGSQ</sequence>
<comment type="caution">
    <text evidence="7">The sequence shown here is derived from an EMBL/GenBank/DDBJ whole genome shotgun (WGS) entry which is preliminary data.</text>
</comment>
<dbReference type="InterPro" id="IPR016035">
    <property type="entry name" value="Acyl_Trfase/lysoPLipase"/>
</dbReference>
<feature type="active site" description="Nucleophile" evidence="4">
    <location>
        <position position="67"/>
    </location>
</feature>
<evidence type="ECO:0000256" key="3">
    <source>
        <dbReference type="ARBA" id="ARBA00023098"/>
    </source>
</evidence>
<keyword evidence="8" id="KW-1185">Reference proteome</keyword>
<dbReference type="InterPro" id="IPR002641">
    <property type="entry name" value="PNPLA_dom"/>
</dbReference>
<dbReference type="InterPro" id="IPR010827">
    <property type="entry name" value="BamA/TamA_POTRA"/>
</dbReference>
<name>A0A2T3JGT3_9GAMM</name>
<feature type="chain" id="PRO_5015772164" evidence="5">
    <location>
        <begin position="26"/>
        <end position="742"/>
    </location>
</feature>
<dbReference type="InterPro" id="IPR050301">
    <property type="entry name" value="NTE"/>
</dbReference>
<dbReference type="Gene3D" id="2.40.160.50">
    <property type="entry name" value="membrane protein fhac: a member of the omp85/tpsb transporter family"/>
    <property type="match status" value="1"/>
</dbReference>
<keyword evidence="2 4" id="KW-0442">Lipid degradation</keyword>
<dbReference type="Gene3D" id="3.10.20.310">
    <property type="entry name" value="membrane protein fhac"/>
    <property type="match status" value="1"/>
</dbReference>
<dbReference type="Pfam" id="PF01734">
    <property type="entry name" value="Patatin"/>
    <property type="match status" value="1"/>
</dbReference>
<evidence type="ECO:0000259" key="6">
    <source>
        <dbReference type="PROSITE" id="PS51635"/>
    </source>
</evidence>
<dbReference type="GO" id="GO:0016787">
    <property type="term" value="F:hydrolase activity"/>
    <property type="evidence" value="ECO:0007669"/>
    <property type="project" value="UniProtKB-UniRule"/>
</dbReference>
<dbReference type="PROSITE" id="PS51635">
    <property type="entry name" value="PNPLA"/>
    <property type="match status" value="1"/>
</dbReference>
<dbReference type="GO" id="GO:0016042">
    <property type="term" value="P:lipid catabolic process"/>
    <property type="evidence" value="ECO:0007669"/>
    <property type="project" value="UniProtKB-UniRule"/>
</dbReference>
<proteinExistence type="predicted"/>
<organism evidence="7 8">
    <name type="scientific">Photobacterium frigidiphilum</name>
    <dbReference type="NCBI Taxonomy" id="264736"/>
    <lineage>
        <taxon>Bacteria</taxon>
        <taxon>Pseudomonadati</taxon>
        <taxon>Pseudomonadota</taxon>
        <taxon>Gammaproteobacteria</taxon>
        <taxon>Vibrionales</taxon>
        <taxon>Vibrionaceae</taxon>
        <taxon>Photobacterium</taxon>
    </lineage>
</organism>
<evidence type="ECO:0000256" key="1">
    <source>
        <dbReference type="ARBA" id="ARBA00022801"/>
    </source>
</evidence>
<protein>
    <submittedName>
        <fullName evidence="7">Phospholipase</fullName>
    </submittedName>
</protein>
<dbReference type="OrthoDB" id="5290098at2"/>
<evidence type="ECO:0000256" key="4">
    <source>
        <dbReference type="PROSITE-ProRule" id="PRU01161"/>
    </source>
</evidence>
<gene>
    <name evidence="7" type="ORF">C9J12_13235</name>
</gene>
<evidence type="ECO:0000256" key="5">
    <source>
        <dbReference type="SAM" id="SignalP"/>
    </source>
</evidence>
<dbReference type="PANTHER" id="PTHR14226">
    <property type="entry name" value="NEUROPATHY TARGET ESTERASE/SWISS CHEESE D.MELANOGASTER"/>
    <property type="match status" value="1"/>
</dbReference>
<dbReference type="SUPFAM" id="SSF52151">
    <property type="entry name" value="FabD/lysophospholipase-like"/>
    <property type="match status" value="1"/>
</dbReference>
<feature type="active site" description="Proton acceptor" evidence="4">
    <location>
        <position position="214"/>
    </location>
</feature>
<feature type="short sequence motif" description="GXSXG" evidence="4">
    <location>
        <begin position="65"/>
        <end position="69"/>
    </location>
</feature>
<feature type="signal peptide" evidence="5">
    <location>
        <begin position="1"/>
        <end position="25"/>
    </location>
</feature>
<keyword evidence="3 4" id="KW-0443">Lipid metabolism</keyword>
<dbReference type="CDD" id="cd07205">
    <property type="entry name" value="Pat_PNPLA6_PNPLA7_NTE1_like"/>
    <property type="match status" value="1"/>
</dbReference>
<dbReference type="AlphaFoldDB" id="A0A2T3JGT3"/>
<feature type="domain" description="PNPLA" evidence="6">
    <location>
        <begin position="34"/>
        <end position="227"/>
    </location>
</feature>
<reference evidence="7 8" key="1">
    <citation type="submission" date="2018-01" db="EMBL/GenBank/DDBJ databases">
        <title>Whole genome sequencing of Histamine producing bacteria.</title>
        <authorList>
            <person name="Butler K."/>
        </authorList>
    </citation>
    <scope>NUCLEOTIDE SEQUENCE [LARGE SCALE GENOMIC DNA]</scope>
    <source>
        <strain evidence="7 8">JCM 12947</strain>
    </source>
</reference>
<dbReference type="EMBL" id="PYMJ01000011">
    <property type="protein sequence ID" value="PSU48169.1"/>
    <property type="molecule type" value="Genomic_DNA"/>
</dbReference>
<evidence type="ECO:0000256" key="2">
    <source>
        <dbReference type="ARBA" id="ARBA00022963"/>
    </source>
</evidence>
<keyword evidence="5" id="KW-0732">Signal</keyword>
<evidence type="ECO:0000313" key="8">
    <source>
        <dbReference type="Proteomes" id="UP000240987"/>
    </source>
</evidence>
<dbReference type="Proteomes" id="UP000240987">
    <property type="component" value="Unassembled WGS sequence"/>
</dbReference>
<keyword evidence="1 4" id="KW-0378">Hydrolase</keyword>
<dbReference type="PANTHER" id="PTHR14226:SF29">
    <property type="entry name" value="NEUROPATHY TARGET ESTERASE SWS"/>
    <property type="match status" value="1"/>
</dbReference>
<evidence type="ECO:0000313" key="7">
    <source>
        <dbReference type="EMBL" id="PSU48169.1"/>
    </source>
</evidence>
<feature type="short sequence motif" description="GXGXXG" evidence="4">
    <location>
        <begin position="38"/>
        <end position="43"/>
    </location>
</feature>
<feature type="short sequence motif" description="DGA/G" evidence="4">
    <location>
        <begin position="214"/>
        <end position="216"/>
    </location>
</feature>
<accession>A0A2T3JGT3</accession>